<name>A0ABQ5Q3N1_9BACT</name>
<dbReference type="EMBL" id="BSDD01000001">
    <property type="protein sequence ID" value="GLH69030.1"/>
    <property type="molecule type" value="Genomic_DNA"/>
</dbReference>
<evidence type="ECO:0000256" key="1">
    <source>
        <dbReference type="SAM" id="Phobius"/>
    </source>
</evidence>
<feature type="transmembrane region" description="Helical" evidence="1">
    <location>
        <begin position="12"/>
        <end position="29"/>
    </location>
</feature>
<protein>
    <submittedName>
        <fullName evidence="2">Uncharacterized protein</fullName>
    </submittedName>
</protein>
<keyword evidence="3" id="KW-1185">Reference proteome</keyword>
<accession>A0ABQ5Q3N1</accession>
<organism evidence="2 3">
    <name type="scientific">Geothrix rubra</name>
    <dbReference type="NCBI Taxonomy" id="2927977"/>
    <lineage>
        <taxon>Bacteria</taxon>
        <taxon>Pseudomonadati</taxon>
        <taxon>Acidobacteriota</taxon>
        <taxon>Holophagae</taxon>
        <taxon>Holophagales</taxon>
        <taxon>Holophagaceae</taxon>
        <taxon>Geothrix</taxon>
    </lineage>
</organism>
<keyword evidence="1" id="KW-0472">Membrane</keyword>
<comment type="caution">
    <text evidence="2">The sequence shown here is derived from an EMBL/GenBank/DDBJ whole genome shotgun (WGS) entry which is preliminary data.</text>
</comment>
<keyword evidence="1" id="KW-0812">Transmembrane</keyword>
<keyword evidence="1" id="KW-1133">Transmembrane helix</keyword>
<sequence length="37" mass="4389">MVHAGWFLDSPWWWLALWLPAFGFALPFGSTRKDRKP</sequence>
<evidence type="ECO:0000313" key="2">
    <source>
        <dbReference type="EMBL" id="GLH69030.1"/>
    </source>
</evidence>
<dbReference type="Proteomes" id="UP001165089">
    <property type="component" value="Unassembled WGS sequence"/>
</dbReference>
<gene>
    <name evidence="2" type="ORF">GETHPA_05630</name>
</gene>
<proteinExistence type="predicted"/>
<reference evidence="2 3" key="1">
    <citation type="journal article" date="2023" name="Antonie Van Leeuwenhoek">
        <title>Mesoterricola silvestris gen. nov., sp. nov., Mesoterricola sediminis sp. nov., Geothrix oryzae sp. nov., Geothrix edaphica sp. nov., Geothrix rubra sp. nov., and Geothrix limicola sp. nov., six novel members of Acidobacteriota isolated from soils.</title>
        <authorList>
            <person name="Itoh H."/>
            <person name="Sugisawa Y."/>
            <person name="Mise K."/>
            <person name="Xu Z."/>
            <person name="Kuniyasu M."/>
            <person name="Ushijima N."/>
            <person name="Kawano K."/>
            <person name="Kobayashi E."/>
            <person name="Shiratori Y."/>
            <person name="Masuda Y."/>
            <person name="Senoo K."/>
        </authorList>
    </citation>
    <scope>NUCLEOTIDE SEQUENCE [LARGE SCALE GENOMIC DNA]</scope>
    <source>
        <strain evidence="2 3">Red803</strain>
    </source>
</reference>
<evidence type="ECO:0000313" key="3">
    <source>
        <dbReference type="Proteomes" id="UP001165089"/>
    </source>
</evidence>